<dbReference type="EMBL" id="JABBPG010000016">
    <property type="protein sequence ID" value="NOU53126.1"/>
    <property type="molecule type" value="Genomic_DNA"/>
</dbReference>
<proteinExistence type="predicted"/>
<organism evidence="1 2">
    <name type="scientific">Pseudoalteromonas caenipelagi</name>
    <dbReference type="NCBI Taxonomy" id="2726988"/>
    <lineage>
        <taxon>Bacteria</taxon>
        <taxon>Pseudomonadati</taxon>
        <taxon>Pseudomonadota</taxon>
        <taxon>Gammaproteobacteria</taxon>
        <taxon>Alteromonadales</taxon>
        <taxon>Pseudoalteromonadaceae</taxon>
        <taxon>Pseudoalteromonas</taxon>
    </lineage>
</organism>
<keyword evidence="2" id="KW-1185">Reference proteome</keyword>
<evidence type="ECO:0000313" key="2">
    <source>
        <dbReference type="Proteomes" id="UP000586305"/>
    </source>
</evidence>
<reference evidence="1 2" key="1">
    <citation type="submission" date="2020-04" db="EMBL/GenBank/DDBJ databases">
        <title>Pseudoalteromonas caenipelagi sp. nov., isolated from a tidal flat.</title>
        <authorList>
            <person name="Park S."/>
            <person name="Yoon J.-H."/>
        </authorList>
    </citation>
    <scope>NUCLEOTIDE SEQUENCE [LARGE SCALE GENOMIC DNA]</scope>
    <source>
        <strain evidence="1 2">JBTF-M23</strain>
    </source>
</reference>
<dbReference type="RefSeq" id="WP_171628161.1">
    <property type="nucleotide sequence ID" value="NZ_JABBPG010000016.1"/>
</dbReference>
<dbReference type="Proteomes" id="UP000586305">
    <property type="component" value="Unassembled WGS sequence"/>
</dbReference>
<name>A0A849VIJ9_9GAMM</name>
<comment type="caution">
    <text evidence="1">The sequence shown here is derived from an EMBL/GenBank/DDBJ whole genome shotgun (WGS) entry which is preliminary data.</text>
</comment>
<gene>
    <name evidence="1" type="ORF">HG263_21735</name>
</gene>
<dbReference type="AlphaFoldDB" id="A0A849VIJ9"/>
<accession>A0A849VIJ9</accession>
<evidence type="ECO:0000313" key="1">
    <source>
        <dbReference type="EMBL" id="NOU53126.1"/>
    </source>
</evidence>
<sequence length="74" mass="7816">MSLFNPNQSISSAVAEAMLLSTKSHTGRPLILPNVARSIAQANSLPDDCAKHLVTEARSGSSESAPSHQLTDQE</sequence>
<protein>
    <submittedName>
        <fullName evidence="1">Uncharacterized protein</fullName>
    </submittedName>
</protein>